<proteinExistence type="predicted"/>
<keyword evidence="2" id="KW-1185">Reference proteome</keyword>
<dbReference type="Proteomes" id="UP000501690">
    <property type="component" value="Linkage Group LG3"/>
</dbReference>
<dbReference type="EMBL" id="CP039347">
    <property type="protein sequence ID" value="QCD87072.1"/>
    <property type="molecule type" value="Genomic_DNA"/>
</dbReference>
<accession>A0A4D6LEP8</accession>
<sequence length="66" mass="7132">MVQIQRFFFSDLVRGGDVAREIAGTVVAREFVVVTGHAGGCWNVGVHYCCKRSCGGGRDASAFHSR</sequence>
<dbReference type="AlphaFoldDB" id="A0A4D6LEP8"/>
<gene>
    <name evidence="1" type="ORF">DEO72_LG3g1603</name>
</gene>
<protein>
    <submittedName>
        <fullName evidence="1">Uncharacterized protein</fullName>
    </submittedName>
</protein>
<name>A0A4D6LEP8_VIGUN</name>
<organism evidence="1 2">
    <name type="scientific">Vigna unguiculata</name>
    <name type="common">Cowpea</name>
    <dbReference type="NCBI Taxonomy" id="3917"/>
    <lineage>
        <taxon>Eukaryota</taxon>
        <taxon>Viridiplantae</taxon>
        <taxon>Streptophyta</taxon>
        <taxon>Embryophyta</taxon>
        <taxon>Tracheophyta</taxon>
        <taxon>Spermatophyta</taxon>
        <taxon>Magnoliopsida</taxon>
        <taxon>eudicotyledons</taxon>
        <taxon>Gunneridae</taxon>
        <taxon>Pentapetalae</taxon>
        <taxon>rosids</taxon>
        <taxon>fabids</taxon>
        <taxon>Fabales</taxon>
        <taxon>Fabaceae</taxon>
        <taxon>Papilionoideae</taxon>
        <taxon>50 kb inversion clade</taxon>
        <taxon>NPAAA clade</taxon>
        <taxon>indigoferoid/millettioid clade</taxon>
        <taxon>Phaseoleae</taxon>
        <taxon>Vigna</taxon>
    </lineage>
</organism>
<evidence type="ECO:0000313" key="1">
    <source>
        <dbReference type="EMBL" id="QCD87072.1"/>
    </source>
</evidence>
<evidence type="ECO:0000313" key="2">
    <source>
        <dbReference type="Proteomes" id="UP000501690"/>
    </source>
</evidence>
<reference evidence="1 2" key="1">
    <citation type="submission" date="2019-04" db="EMBL/GenBank/DDBJ databases">
        <title>An improved genome assembly and genetic linkage map for asparagus bean, Vigna unguiculata ssp. sesquipedialis.</title>
        <authorList>
            <person name="Xia Q."/>
            <person name="Zhang R."/>
            <person name="Dong Y."/>
        </authorList>
    </citation>
    <scope>NUCLEOTIDE SEQUENCE [LARGE SCALE GENOMIC DNA]</scope>
    <source>
        <tissue evidence="1">Leaf</tissue>
    </source>
</reference>